<reference evidence="1" key="2">
    <citation type="journal article" date="2014" name="ISME J.">
        <title>Microbial stratification in low pH oxic and suboxic macroscopic growths along an acid mine drainage.</title>
        <authorList>
            <person name="Mendez-Garcia C."/>
            <person name="Mesa V."/>
            <person name="Sprenger R.R."/>
            <person name="Richter M."/>
            <person name="Diez M.S."/>
            <person name="Solano J."/>
            <person name="Bargiela R."/>
            <person name="Golyshina O.V."/>
            <person name="Manteca A."/>
            <person name="Ramos J.L."/>
            <person name="Gallego J.R."/>
            <person name="Llorente I."/>
            <person name="Martins Dos Santos V.A."/>
            <person name="Jensen O.N."/>
            <person name="Pelaez A.I."/>
            <person name="Sanchez J."/>
            <person name="Ferrer M."/>
        </authorList>
    </citation>
    <scope>NUCLEOTIDE SEQUENCE</scope>
</reference>
<organism evidence="1">
    <name type="scientific">mine drainage metagenome</name>
    <dbReference type="NCBI Taxonomy" id="410659"/>
    <lineage>
        <taxon>unclassified sequences</taxon>
        <taxon>metagenomes</taxon>
        <taxon>ecological metagenomes</taxon>
    </lineage>
</organism>
<sequence>HMGALIDDLLAFSRLGRKSLDEQPIDMQGLVEDVVKEICGARSDGVAPPVRPMVAALPPCIGDPAL</sequence>
<feature type="non-terminal residue" evidence="1">
    <location>
        <position position="1"/>
    </location>
</feature>
<reference evidence="1" key="1">
    <citation type="submission" date="2013-08" db="EMBL/GenBank/DDBJ databases">
        <authorList>
            <person name="Mendez C."/>
            <person name="Richter M."/>
            <person name="Ferrer M."/>
            <person name="Sanchez J."/>
        </authorList>
    </citation>
    <scope>NUCLEOTIDE SEQUENCE</scope>
</reference>
<comment type="caution">
    <text evidence="1">The sequence shown here is derived from an EMBL/GenBank/DDBJ whole genome shotgun (WGS) entry which is preliminary data.</text>
</comment>
<name>T1CWR1_9ZZZZ</name>
<dbReference type="AlphaFoldDB" id="T1CWR1"/>
<feature type="non-terminal residue" evidence="1">
    <location>
        <position position="66"/>
    </location>
</feature>
<accession>T1CWR1</accession>
<dbReference type="GO" id="GO:0016301">
    <property type="term" value="F:kinase activity"/>
    <property type="evidence" value="ECO:0007669"/>
    <property type="project" value="UniProtKB-KW"/>
</dbReference>
<protein>
    <submittedName>
        <fullName evidence="1">Histidine kinase</fullName>
    </submittedName>
</protein>
<keyword evidence="1" id="KW-0808">Transferase</keyword>
<proteinExistence type="predicted"/>
<gene>
    <name evidence="1" type="ORF">B1B_02641</name>
</gene>
<keyword evidence="1" id="KW-0418">Kinase</keyword>
<dbReference type="EMBL" id="AUZY01001584">
    <property type="protein sequence ID" value="EQD74485.1"/>
    <property type="molecule type" value="Genomic_DNA"/>
</dbReference>
<evidence type="ECO:0000313" key="1">
    <source>
        <dbReference type="EMBL" id="EQD74485.1"/>
    </source>
</evidence>